<evidence type="ECO:0000313" key="7">
    <source>
        <dbReference type="EMBL" id="KAJ8963718.1"/>
    </source>
</evidence>
<gene>
    <name evidence="7" type="ORF">NQ314_005439</name>
</gene>
<evidence type="ECO:0000256" key="2">
    <source>
        <dbReference type="ARBA" id="ARBA00022801"/>
    </source>
</evidence>
<dbReference type="EMBL" id="JANEYF010001514">
    <property type="protein sequence ID" value="KAJ8963718.1"/>
    <property type="molecule type" value="Genomic_DNA"/>
</dbReference>
<evidence type="ECO:0000256" key="4">
    <source>
        <dbReference type="RuleBase" id="RU361153"/>
    </source>
</evidence>
<evidence type="ECO:0000256" key="3">
    <source>
        <dbReference type="ARBA" id="ARBA00023295"/>
    </source>
</evidence>
<dbReference type="PANTHER" id="PTHR34142">
    <property type="entry name" value="ENDO-BETA-1,4-GLUCANASE A"/>
    <property type="match status" value="1"/>
</dbReference>
<dbReference type="GO" id="GO:0004553">
    <property type="term" value="F:hydrolase activity, hydrolyzing O-glycosyl compounds"/>
    <property type="evidence" value="ECO:0007669"/>
    <property type="project" value="InterPro"/>
</dbReference>
<comment type="caution">
    <text evidence="7">The sequence shown here is derived from an EMBL/GenBank/DDBJ whole genome shotgun (WGS) entry which is preliminary data.</text>
</comment>
<reference evidence="7" key="1">
    <citation type="journal article" date="2023" name="Insect Mol. Biol.">
        <title>Genome sequencing provides insights into the evolution of gene families encoding plant cell wall-degrading enzymes in longhorned beetles.</title>
        <authorList>
            <person name="Shin N.R."/>
            <person name="Okamura Y."/>
            <person name="Kirsch R."/>
            <person name="Pauchet Y."/>
        </authorList>
    </citation>
    <scope>NUCLEOTIDE SEQUENCE</scope>
    <source>
        <strain evidence="7">RBIC_L_NR</strain>
    </source>
</reference>
<dbReference type="Gene3D" id="3.20.20.80">
    <property type="entry name" value="Glycosidases"/>
    <property type="match status" value="1"/>
</dbReference>
<evidence type="ECO:0000256" key="5">
    <source>
        <dbReference type="SAM" id="SignalP"/>
    </source>
</evidence>
<dbReference type="InterPro" id="IPR018087">
    <property type="entry name" value="Glyco_hydro_5_CS"/>
</dbReference>
<organism evidence="7 8">
    <name type="scientific">Rhamnusium bicolor</name>
    <dbReference type="NCBI Taxonomy" id="1586634"/>
    <lineage>
        <taxon>Eukaryota</taxon>
        <taxon>Metazoa</taxon>
        <taxon>Ecdysozoa</taxon>
        <taxon>Arthropoda</taxon>
        <taxon>Hexapoda</taxon>
        <taxon>Insecta</taxon>
        <taxon>Pterygota</taxon>
        <taxon>Neoptera</taxon>
        <taxon>Endopterygota</taxon>
        <taxon>Coleoptera</taxon>
        <taxon>Polyphaga</taxon>
        <taxon>Cucujiformia</taxon>
        <taxon>Chrysomeloidea</taxon>
        <taxon>Cerambycidae</taxon>
        <taxon>Lepturinae</taxon>
        <taxon>Rhagiini</taxon>
        <taxon>Rhamnusium</taxon>
    </lineage>
</organism>
<dbReference type="AlphaFoldDB" id="A0AAV8ZIS3"/>
<dbReference type="InterPro" id="IPR017853">
    <property type="entry name" value="GH"/>
</dbReference>
<dbReference type="PANTHER" id="PTHR34142:SF1">
    <property type="entry name" value="GLYCOSIDE HYDROLASE FAMILY 5 DOMAIN-CONTAINING PROTEIN"/>
    <property type="match status" value="1"/>
</dbReference>
<dbReference type="Proteomes" id="UP001162156">
    <property type="component" value="Unassembled WGS sequence"/>
</dbReference>
<accession>A0AAV8ZIS3</accession>
<keyword evidence="2 4" id="KW-0378">Hydrolase</keyword>
<proteinExistence type="inferred from homology"/>
<keyword evidence="5" id="KW-0732">Signal</keyword>
<protein>
    <recommendedName>
        <fullName evidence="6">Glycoside hydrolase family 5 domain-containing protein</fullName>
    </recommendedName>
</protein>
<name>A0AAV8ZIS3_9CUCU</name>
<feature type="chain" id="PRO_5043933784" description="Glycoside hydrolase family 5 domain-containing protein" evidence="5">
    <location>
        <begin position="22"/>
        <end position="322"/>
    </location>
</feature>
<comment type="similarity">
    <text evidence="1 4">Belongs to the glycosyl hydrolase 5 (cellulase A) family.</text>
</comment>
<dbReference type="InterPro" id="IPR001547">
    <property type="entry name" value="Glyco_hydro_5"/>
</dbReference>
<dbReference type="SUPFAM" id="SSF51445">
    <property type="entry name" value="(Trans)glycosidases"/>
    <property type="match status" value="1"/>
</dbReference>
<evidence type="ECO:0000256" key="1">
    <source>
        <dbReference type="ARBA" id="ARBA00005641"/>
    </source>
</evidence>
<dbReference type="Pfam" id="PF00150">
    <property type="entry name" value="Cellulase"/>
    <property type="match status" value="1"/>
</dbReference>
<keyword evidence="8" id="KW-1185">Reference proteome</keyword>
<evidence type="ECO:0000313" key="8">
    <source>
        <dbReference type="Proteomes" id="UP001162156"/>
    </source>
</evidence>
<feature type="domain" description="Glycoside hydrolase family 5" evidence="6">
    <location>
        <begin position="43"/>
        <end position="287"/>
    </location>
</feature>
<feature type="signal peptide" evidence="5">
    <location>
        <begin position="1"/>
        <end position="21"/>
    </location>
</feature>
<dbReference type="GO" id="GO:0000272">
    <property type="term" value="P:polysaccharide catabolic process"/>
    <property type="evidence" value="ECO:0007669"/>
    <property type="project" value="InterPro"/>
</dbReference>
<sequence>MNSSLLTSLVILCCIINIATSLDAALETVSKHGRLSVSGTQLMDSHGQPVQLKGMSLFWSVWMPYYWNRATVDSIHSACHSNIVRAAMAIEYEGYLDHPDVEMQRMETIIEAAIANDIYVIVDWHDWNGEKHLSQAKDFFDKISKKYGSYPNILYETYNEPIDISWSAIVKPYHLSVISTIRSNDPDNVILLGVPHYDQELDQAADDPITGQNNIMYTLHFYANENKQWLRDRAQNVIRQGLPIFVSEYGTCDGSGNGSIDAAETQLWYNWLDQNHMSYVNWALSDKDESASSQIAGTPPEQACQDRYLTESGRIVVAQNKK</sequence>
<dbReference type="PROSITE" id="PS00659">
    <property type="entry name" value="GLYCOSYL_HYDROL_F5"/>
    <property type="match status" value="1"/>
</dbReference>
<evidence type="ECO:0000259" key="6">
    <source>
        <dbReference type="Pfam" id="PF00150"/>
    </source>
</evidence>
<keyword evidence="3 4" id="KW-0326">Glycosidase</keyword>